<dbReference type="EMBL" id="LMWV01000017">
    <property type="protein sequence ID" value="KUN65594.1"/>
    <property type="molecule type" value="Genomic_DNA"/>
</dbReference>
<evidence type="ECO:0008006" key="3">
    <source>
        <dbReference type="Google" id="ProtNLM"/>
    </source>
</evidence>
<evidence type="ECO:0000313" key="2">
    <source>
        <dbReference type="Proteomes" id="UP000054375"/>
    </source>
</evidence>
<gene>
    <name evidence="1" type="ORF">AQJ54_22595</name>
</gene>
<comment type="caution">
    <text evidence="1">The sequence shown here is derived from an EMBL/GenBank/DDBJ whole genome shotgun (WGS) entry which is preliminary data.</text>
</comment>
<name>A0A117R1B2_9ACTN</name>
<evidence type="ECO:0000313" key="1">
    <source>
        <dbReference type="EMBL" id="KUN65594.1"/>
    </source>
</evidence>
<proteinExistence type="predicted"/>
<dbReference type="RefSeq" id="WP_062240232.1">
    <property type="nucleotide sequence ID" value="NZ_JBPJFL010000001.1"/>
</dbReference>
<reference evidence="1 2" key="1">
    <citation type="submission" date="2015-10" db="EMBL/GenBank/DDBJ databases">
        <title>Draft genome sequence of Streptomyces griseorubiginosus DSM 40469, type strain for the species Streptomyces griseorubiginosus.</title>
        <authorList>
            <person name="Ruckert C."/>
            <person name="Winkler A."/>
            <person name="Kalinowski J."/>
            <person name="Kampfer P."/>
            <person name="Glaeser S."/>
        </authorList>
    </citation>
    <scope>NUCLEOTIDE SEQUENCE [LARGE SCALE GENOMIC DNA]</scope>
    <source>
        <strain evidence="1 2">DSM 40469</strain>
    </source>
</reference>
<dbReference type="Pfam" id="PF05114">
    <property type="entry name" value="MbnB_TglH_ChrH"/>
    <property type="match status" value="1"/>
</dbReference>
<protein>
    <recommendedName>
        <fullName evidence="3">Xylose isomerase-like TIM barrel domain-containing protein</fullName>
    </recommendedName>
</protein>
<dbReference type="Gene3D" id="3.20.20.150">
    <property type="entry name" value="Divalent-metal-dependent TIM barrel enzymes"/>
    <property type="match status" value="1"/>
</dbReference>
<keyword evidence="2" id="KW-1185">Reference proteome</keyword>
<accession>A0A117R1B2</accession>
<dbReference type="InterPro" id="IPR007801">
    <property type="entry name" value="MbnB/TglH/ChrH"/>
</dbReference>
<dbReference type="AlphaFoldDB" id="A0A117R1B2"/>
<organism evidence="1 2">
    <name type="scientific">Streptomyces griseorubiginosus</name>
    <dbReference type="NCBI Taxonomy" id="67304"/>
    <lineage>
        <taxon>Bacteria</taxon>
        <taxon>Bacillati</taxon>
        <taxon>Actinomycetota</taxon>
        <taxon>Actinomycetes</taxon>
        <taxon>Kitasatosporales</taxon>
        <taxon>Streptomycetaceae</taxon>
        <taxon>Streptomyces</taxon>
    </lineage>
</organism>
<dbReference type="Proteomes" id="UP000054375">
    <property type="component" value="Unassembled WGS sequence"/>
</dbReference>
<sequence length="312" mass="35173">MEKLGLGLGMDLVWGERIGFDKTGSGRPTDQVAAFLERNAHAYDYMFVAFQPIDYGPLAPERYVPAYDRLFELFGARRPRAFHHTLLNTGSPEDYERAAVADFTNALIERYGFRWVIEDLGIWSLAGRSLPYPMPPVLTTEGLRRCVSGVADWVRRLRAPLSVEFPGFTEGGSFLVGELDAFSFYDTVIRETGALATIDIGHILAYQWLKGRTGERMFEGLEALPLDRCHEVHLSGCQIVDGRFRDLHHGVLLDEQLTLLEHLLPLMPNLAGVTYEDPKFTAEGELVPKSRPNAERLFTLVRSWKEDDARAA</sequence>